<feature type="compositionally biased region" description="Basic and acidic residues" evidence="1">
    <location>
        <begin position="1"/>
        <end position="15"/>
    </location>
</feature>
<comment type="caution">
    <text evidence="2">The sequence shown here is derived from an EMBL/GenBank/DDBJ whole genome shotgun (WGS) entry which is preliminary data.</text>
</comment>
<proteinExistence type="predicted"/>
<evidence type="ECO:0000256" key="1">
    <source>
        <dbReference type="SAM" id="MobiDB-lite"/>
    </source>
</evidence>
<reference evidence="2 3" key="1">
    <citation type="submission" date="2024-03" db="EMBL/GenBank/DDBJ databases">
        <authorList>
            <person name="Martinez-Hernandez J."/>
        </authorList>
    </citation>
    <scope>NUCLEOTIDE SEQUENCE [LARGE SCALE GENOMIC DNA]</scope>
</reference>
<feature type="compositionally biased region" description="Basic and acidic residues" evidence="1">
    <location>
        <begin position="204"/>
        <end position="224"/>
    </location>
</feature>
<dbReference type="AlphaFoldDB" id="A0AAV1Y182"/>
<accession>A0AAV1Y182</accession>
<gene>
    <name evidence="2" type="ORF">LLUT_LOCUS28687</name>
</gene>
<protein>
    <submittedName>
        <fullName evidence="2">Uncharacterized protein</fullName>
    </submittedName>
</protein>
<evidence type="ECO:0000313" key="2">
    <source>
        <dbReference type="EMBL" id="CAL0327627.1"/>
    </source>
</evidence>
<dbReference type="EMBL" id="CAXHTB010000020">
    <property type="protein sequence ID" value="CAL0327627.1"/>
    <property type="molecule type" value="Genomic_DNA"/>
</dbReference>
<name>A0AAV1Y182_LUPLU</name>
<feature type="compositionally biased region" description="Basic and acidic residues" evidence="1">
    <location>
        <begin position="176"/>
        <end position="187"/>
    </location>
</feature>
<sequence length="224" mass="25692">MLNSEGEKKLQEHEQNGPSQQEWETMARAWICSFPEAKEVTMPEVESWINSNLASLPEVLRSVPRPNICVGLISVQNRIRFPINEEGRANQLDLSHARFQRTDKWIPVYSWLEALDKDEVVKSDEIADWLTENPKIQEQLSSKHSQHHLLHYIKKCHSKILKRREKAQKRKGLAKPGKDSSSKAKKDVAKKHPAPPPVSSSNKLPKDSDVDSAKRNEAHPKYQI</sequence>
<organism evidence="2 3">
    <name type="scientific">Lupinus luteus</name>
    <name type="common">European yellow lupine</name>
    <dbReference type="NCBI Taxonomy" id="3873"/>
    <lineage>
        <taxon>Eukaryota</taxon>
        <taxon>Viridiplantae</taxon>
        <taxon>Streptophyta</taxon>
        <taxon>Embryophyta</taxon>
        <taxon>Tracheophyta</taxon>
        <taxon>Spermatophyta</taxon>
        <taxon>Magnoliopsida</taxon>
        <taxon>eudicotyledons</taxon>
        <taxon>Gunneridae</taxon>
        <taxon>Pentapetalae</taxon>
        <taxon>rosids</taxon>
        <taxon>fabids</taxon>
        <taxon>Fabales</taxon>
        <taxon>Fabaceae</taxon>
        <taxon>Papilionoideae</taxon>
        <taxon>50 kb inversion clade</taxon>
        <taxon>genistoids sensu lato</taxon>
        <taxon>core genistoids</taxon>
        <taxon>Genisteae</taxon>
        <taxon>Lupinus</taxon>
    </lineage>
</organism>
<feature type="compositionally biased region" description="Basic residues" evidence="1">
    <location>
        <begin position="164"/>
        <end position="173"/>
    </location>
</feature>
<feature type="region of interest" description="Disordered" evidence="1">
    <location>
        <begin position="164"/>
        <end position="224"/>
    </location>
</feature>
<keyword evidence="3" id="KW-1185">Reference proteome</keyword>
<feature type="region of interest" description="Disordered" evidence="1">
    <location>
        <begin position="1"/>
        <end position="22"/>
    </location>
</feature>
<dbReference type="Proteomes" id="UP001497480">
    <property type="component" value="Unassembled WGS sequence"/>
</dbReference>
<evidence type="ECO:0000313" key="3">
    <source>
        <dbReference type="Proteomes" id="UP001497480"/>
    </source>
</evidence>